<evidence type="ECO:0000313" key="2">
    <source>
        <dbReference type="Proteomes" id="UP000535491"/>
    </source>
</evidence>
<accession>A0A7W2A8A1</accession>
<name>A0A7W2A8A1_9BACL</name>
<evidence type="ECO:0000313" key="1">
    <source>
        <dbReference type="EMBL" id="MBA4493952.1"/>
    </source>
</evidence>
<dbReference type="Proteomes" id="UP000535491">
    <property type="component" value="Unassembled WGS sequence"/>
</dbReference>
<gene>
    <name evidence="1" type="ORF">H1191_06500</name>
</gene>
<organism evidence="1 2">
    <name type="scientific">Paenactinomyces guangxiensis</name>
    <dbReference type="NCBI Taxonomy" id="1490290"/>
    <lineage>
        <taxon>Bacteria</taxon>
        <taxon>Bacillati</taxon>
        <taxon>Bacillota</taxon>
        <taxon>Bacilli</taxon>
        <taxon>Bacillales</taxon>
        <taxon>Thermoactinomycetaceae</taxon>
        <taxon>Paenactinomyces</taxon>
    </lineage>
</organism>
<reference evidence="1 2" key="1">
    <citation type="submission" date="2020-07" db="EMBL/GenBank/DDBJ databases">
        <authorList>
            <person name="Feng H."/>
        </authorList>
    </citation>
    <scope>NUCLEOTIDE SEQUENCE [LARGE SCALE GENOMIC DNA]</scope>
    <source>
        <strain evidence="2">s-10</strain>
    </source>
</reference>
<comment type="caution">
    <text evidence="1">The sequence shown here is derived from an EMBL/GenBank/DDBJ whole genome shotgun (WGS) entry which is preliminary data.</text>
</comment>
<sequence>MPGEPWLWEGERMVHLMVGKYRFDHSPRMNAGDSWVIPSIEEKFTRLTP</sequence>
<dbReference type="AlphaFoldDB" id="A0A7W2A8A1"/>
<dbReference type="RefSeq" id="WP_181751185.1">
    <property type="nucleotide sequence ID" value="NZ_JACEIQ010000004.1"/>
</dbReference>
<keyword evidence="2" id="KW-1185">Reference proteome</keyword>
<dbReference type="EMBL" id="JACEIQ010000004">
    <property type="protein sequence ID" value="MBA4493952.1"/>
    <property type="molecule type" value="Genomic_DNA"/>
</dbReference>
<proteinExistence type="predicted"/>
<protein>
    <submittedName>
        <fullName evidence="1">Uncharacterized protein</fullName>
    </submittedName>
</protein>